<dbReference type="Gene3D" id="3.20.20.140">
    <property type="entry name" value="Metal-dependent hydrolases"/>
    <property type="match status" value="1"/>
</dbReference>
<dbReference type="Proteomes" id="UP000241362">
    <property type="component" value="Unassembled WGS sequence"/>
</dbReference>
<dbReference type="AlphaFoldDB" id="A0A2T4J8V8"/>
<dbReference type="InterPro" id="IPR008257">
    <property type="entry name" value="Pept_M19"/>
</dbReference>
<reference evidence="1 2" key="1">
    <citation type="submission" date="2018-03" db="EMBL/GenBank/DDBJ databases">
        <title>Rhodobacter blasticus.</title>
        <authorList>
            <person name="Meyer T.E."/>
            <person name="Miller S."/>
            <person name="Lodha T."/>
            <person name="Gandham S."/>
            <person name="Chintalapati S."/>
            <person name="Chintalapati V.R."/>
        </authorList>
    </citation>
    <scope>NUCLEOTIDE SEQUENCE [LARGE SCALE GENOMIC DNA]</scope>
    <source>
        <strain evidence="1 2">DSM 2131</strain>
    </source>
</reference>
<name>A0A2T4J8V8_FUSBL</name>
<dbReference type="PROSITE" id="PS51365">
    <property type="entry name" value="RENAL_DIPEPTIDASE_2"/>
    <property type="match status" value="1"/>
</dbReference>
<comment type="caution">
    <text evidence="1">The sequence shown here is derived from an EMBL/GenBank/DDBJ whole genome shotgun (WGS) entry which is preliminary data.</text>
</comment>
<evidence type="ECO:0000313" key="1">
    <source>
        <dbReference type="EMBL" id="PTE14346.1"/>
    </source>
</evidence>
<evidence type="ECO:0000313" key="2">
    <source>
        <dbReference type="Proteomes" id="UP000241362"/>
    </source>
</evidence>
<dbReference type="PANTHER" id="PTHR10443:SF12">
    <property type="entry name" value="DIPEPTIDASE"/>
    <property type="match status" value="1"/>
</dbReference>
<keyword evidence="2" id="KW-1185">Reference proteome</keyword>
<gene>
    <name evidence="1" type="ORF">C5F44_10135</name>
</gene>
<dbReference type="InterPro" id="IPR032466">
    <property type="entry name" value="Metal_Hydrolase"/>
</dbReference>
<protein>
    <submittedName>
        <fullName evidence="1">Peptidase M19</fullName>
    </submittedName>
</protein>
<organism evidence="1 2">
    <name type="scientific">Fuscovulum blasticum DSM 2131</name>
    <dbReference type="NCBI Taxonomy" id="1188250"/>
    <lineage>
        <taxon>Bacteria</taxon>
        <taxon>Pseudomonadati</taxon>
        <taxon>Pseudomonadota</taxon>
        <taxon>Alphaproteobacteria</taxon>
        <taxon>Rhodobacterales</taxon>
        <taxon>Paracoccaceae</taxon>
        <taxon>Pseudogemmobacter</taxon>
    </lineage>
</organism>
<dbReference type="EMBL" id="PZKE01000008">
    <property type="protein sequence ID" value="PTE14346.1"/>
    <property type="molecule type" value="Genomic_DNA"/>
</dbReference>
<proteinExistence type="predicted"/>
<dbReference type="SUPFAM" id="SSF51556">
    <property type="entry name" value="Metallo-dependent hydrolases"/>
    <property type="match status" value="1"/>
</dbReference>
<dbReference type="GO" id="GO:0006508">
    <property type="term" value="P:proteolysis"/>
    <property type="evidence" value="ECO:0007669"/>
    <property type="project" value="InterPro"/>
</dbReference>
<dbReference type="PANTHER" id="PTHR10443">
    <property type="entry name" value="MICROSOMAL DIPEPTIDASE"/>
    <property type="match status" value="1"/>
</dbReference>
<sequence length="393" mass="41265">MGWKRKFAIGAGVVVVAGAAGFFGIAPGMAERGQNATLPGAPAPSEAALALHKRLVIGDWHSDALLWDRDLRQRSDRGHVDLPRLRDGNVALQVFTTVTKSPKGQNYEHNSAEAGDNITLLFIAQARPLRSWFDLSERALVQAEALTATAEAAPEELRVILTKGDLARLLADRAAGATVVGGLLGAEGAHALAGRIENLDRMRAAGFRLIGLTHFFDNELGGSLHGEAGAEGAGLTPFGHEVVDYLIAHQMVIDLAHASPAMAREVLALPDARPIVSHTGIRSHCESPRNFADDILQGVAASGGLVGIGYWEEVTCGKTVDAIADSIAAAAALLGEDHVSLGSDFDGAVTTPLDSGQLASLTDALLRKGMTEATIAKIMGGNMMRYLAETLPD</sequence>
<dbReference type="GO" id="GO:0070573">
    <property type="term" value="F:metallodipeptidase activity"/>
    <property type="evidence" value="ECO:0007669"/>
    <property type="project" value="InterPro"/>
</dbReference>
<dbReference type="RefSeq" id="WP_107673417.1">
    <property type="nucleotide sequence ID" value="NZ_PZKE01000008.1"/>
</dbReference>
<accession>A0A2T4J8V8</accession>
<dbReference type="Pfam" id="PF01244">
    <property type="entry name" value="Peptidase_M19"/>
    <property type="match status" value="1"/>
</dbReference>